<accession>A0ABV8M110</accession>
<dbReference type="SUPFAM" id="SSF55909">
    <property type="entry name" value="Pentein"/>
    <property type="match status" value="1"/>
</dbReference>
<sequence>MADFGVRSSVSDLRRAALRRPATTGDFAGAGWRIPDPDLLVRQHDGFAQLLTDLGVRVDLLPAAPEQVDAVFAYDPAFVIGSGVVEFRSAKPVRRNEGAELVAALGVPVVGKLAEDSVMDGGDVCWVARDLVVAARGYRTNQRAHDQLRAWLAAEGQELVSVDLPHDRGPAHVLHLMSGISPIADDLAVVYPKIMPVPLLQLLAERGIATVEVDDAEYETLGCNILAVRPGVVVIFAGNPRTTAALRARGVEVHEADASELAKGDGGPTCLTRPLLRA</sequence>
<comment type="caution">
    <text evidence="1">The sequence shown here is derived from an EMBL/GenBank/DDBJ whole genome shotgun (WGS) entry which is preliminary data.</text>
</comment>
<proteinExistence type="predicted"/>
<dbReference type="Pfam" id="PF02274">
    <property type="entry name" value="ADI"/>
    <property type="match status" value="1"/>
</dbReference>
<evidence type="ECO:0000313" key="2">
    <source>
        <dbReference type="Proteomes" id="UP001595816"/>
    </source>
</evidence>
<keyword evidence="2" id="KW-1185">Reference proteome</keyword>
<protein>
    <submittedName>
        <fullName evidence="1">Dimethylarginine dimethylaminohydrolase family protein</fullName>
    </submittedName>
</protein>
<dbReference type="PANTHER" id="PTHR47271">
    <property type="entry name" value="ARGININE DEIMINASE"/>
    <property type="match status" value="1"/>
</dbReference>
<organism evidence="1 2">
    <name type="scientific">Hamadaea flava</name>
    <dbReference type="NCBI Taxonomy" id="1742688"/>
    <lineage>
        <taxon>Bacteria</taxon>
        <taxon>Bacillati</taxon>
        <taxon>Actinomycetota</taxon>
        <taxon>Actinomycetes</taxon>
        <taxon>Micromonosporales</taxon>
        <taxon>Micromonosporaceae</taxon>
        <taxon>Hamadaea</taxon>
    </lineage>
</organism>
<reference evidence="2" key="1">
    <citation type="journal article" date="2019" name="Int. J. Syst. Evol. Microbiol.">
        <title>The Global Catalogue of Microorganisms (GCM) 10K type strain sequencing project: providing services to taxonomists for standard genome sequencing and annotation.</title>
        <authorList>
            <consortium name="The Broad Institute Genomics Platform"/>
            <consortium name="The Broad Institute Genome Sequencing Center for Infectious Disease"/>
            <person name="Wu L."/>
            <person name="Ma J."/>
        </authorList>
    </citation>
    <scope>NUCLEOTIDE SEQUENCE [LARGE SCALE GENOMIC DNA]</scope>
    <source>
        <strain evidence="2">CGMCC 4.7289</strain>
    </source>
</reference>
<evidence type="ECO:0000313" key="1">
    <source>
        <dbReference type="EMBL" id="MFC4136705.1"/>
    </source>
</evidence>
<dbReference type="RefSeq" id="WP_253760532.1">
    <property type="nucleotide sequence ID" value="NZ_JAMZDZ010000001.1"/>
</dbReference>
<dbReference type="Gene3D" id="3.75.10.10">
    <property type="entry name" value="L-arginine/glycine Amidinotransferase, Chain A"/>
    <property type="match status" value="1"/>
</dbReference>
<dbReference type="PANTHER" id="PTHR47271:SF2">
    <property type="entry name" value="ARGININE DEIMINASE"/>
    <property type="match status" value="1"/>
</dbReference>
<name>A0ABV8M110_9ACTN</name>
<gene>
    <name evidence="1" type="ORF">ACFOZ4_39380</name>
</gene>
<dbReference type="Proteomes" id="UP001595816">
    <property type="component" value="Unassembled WGS sequence"/>
</dbReference>
<dbReference type="EMBL" id="JBHSAY010000033">
    <property type="protein sequence ID" value="MFC4136705.1"/>
    <property type="molecule type" value="Genomic_DNA"/>
</dbReference>